<keyword evidence="8" id="KW-0472">Membrane</keyword>
<comment type="cofactor">
    <cofactor evidence="1">
        <name>Mg(2+)</name>
        <dbReference type="ChEBI" id="CHEBI:18420"/>
    </cofactor>
</comment>
<dbReference type="NCBIfam" id="TIGR00254">
    <property type="entry name" value="GGDEF"/>
    <property type="match status" value="1"/>
</dbReference>
<evidence type="ECO:0000313" key="12">
    <source>
        <dbReference type="Proteomes" id="UP000243359"/>
    </source>
</evidence>
<dbReference type="FunFam" id="3.30.70.270:FF:000001">
    <property type="entry name" value="Diguanylate cyclase domain protein"/>
    <property type="match status" value="1"/>
</dbReference>
<comment type="subcellular location">
    <subcellularLocation>
        <location evidence="2">Cell inner membrane</location>
    </subcellularLocation>
    <subcellularLocation>
        <location evidence="3">Cell membrane</location>
        <topology evidence="3">Multi-pass membrane protein</topology>
    </subcellularLocation>
</comment>
<dbReference type="EMBL" id="LT629751">
    <property type="protein sequence ID" value="SDS32172.1"/>
    <property type="molecule type" value="Genomic_DNA"/>
</dbReference>
<evidence type="ECO:0000256" key="6">
    <source>
        <dbReference type="ARBA" id="ARBA00022692"/>
    </source>
</evidence>
<evidence type="ECO:0000256" key="3">
    <source>
        <dbReference type="ARBA" id="ARBA00004651"/>
    </source>
</evidence>
<dbReference type="Gene3D" id="3.30.70.270">
    <property type="match status" value="1"/>
</dbReference>
<dbReference type="InterPro" id="IPR000160">
    <property type="entry name" value="GGDEF_dom"/>
</dbReference>
<dbReference type="RefSeq" id="WP_172830772.1">
    <property type="nucleotide sequence ID" value="NZ_LT629751.1"/>
</dbReference>
<evidence type="ECO:0000256" key="2">
    <source>
        <dbReference type="ARBA" id="ARBA00004533"/>
    </source>
</evidence>
<keyword evidence="5" id="KW-1003">Cell membrane</keyword>
<evidence type="ECO:0000256" key="8">
    <source>
        <dbReference type="ARBA" id="ARBA00023136"/>
    </source>
</evidence>
<organism evidence="11 12">
    <name type="scientific">Pseudomonas oryzae</name>
    <dbReference type="NCBI Taxonomy" id="1392877"/>
    <lineage>
        <taxon>Bacteria</taxon>
        <taxon>Pseudomonadati</taxon>
        <taxon>Pseudomonadota</taxon>
        <taxon>Gammaproteobacteria</taxon>
        <taxon>Pseudomonadales</taxon>
        <taxon>Pseudomonadaceae</taxon>
        <taxon>Pseudomonas</taxon>
    </lineage>
</organism>
<dbReference type="SUPFAM" id="SSF55073">
    <property type="entry name" value="Nucleotide cyclase"/>
    <property type="match status" value="1"/>
</dbReference>
<evidence type="ECO:0000256" key="9">
    <source>
        <dbReference type="ARBA" id="ARBA00034247"/>
    </source>
</evidence>
<keyword evidence="12" id="KW-1185">Reference proteome</keyword>
<dbReference type="InterPro" id="IPR033479">
    <property type="entry name" value="dCache_1"/>
</dbReference>
<evidence type="ECO:0000256" key="4">
    <source>
        <dbReference type="ARBA" id="ARBA00012528"/>
    </source>
</evidence>
<evidence type="ECO:0000256" key="1">
    <source>
        <dbReference type="ARBA" id="ARBA00001946"/>
    </source>
</evidence>
<accession>A0A1H1R8S0</accession>
<dbReference type="Pfam" id="PF02743">
    <property type="entry name" value="dCache_1"/>
    <property type="match status" value="1"/>
</dbReference>
<dbReference type="Pfam" id="PF00990">
    <property type="entry name" value="GGDEF"/>
    <property type="match status" value="1"/>
</dbReference>
<evidence type="ECO:0000313" key="11">
    <source>
        <dbReference type="EMBL" id="SDS32172.1"/>
    </source>
</evidence>
<dbReference type="Gene3D" id="3.30.450.20">
    <property type="entry name" value="PAS domain"/>
    <property type="match status" value="2"/>
</dbReference>
<evidence type="ECO:0000256" key="7">
    <source>
        <dbReference type="ARBA" id="ARBA00022989"/>
    </source>
</evidence>
<protein>
    <recommendedName>
        <fullName evidence="4">diguanylate cyclase</fullName>
        <ecNumber evidence="4">2.7.7.65</ecNumber>
    </recommendedName>
</protein>
<dbReference type="InterPro" id="IPR029787">
    <property type="entry name" value="Nucleotide_cyclase"/>
</dbReference>
<dbReference type="PROSITE" id="PS50887">
    <property type="entry name" value="GGDEF"/>
    <property type="match status" value="1"/>
</dbReference>
<comment type="catalytic activity">
    <reaction evidence="9">
        <text>2 GTP = 3',3'-c-di-GMP + 2 diphosphate</text>
        <dbReference type="Rhea" id="RHEA:24898"/>
        <dbReference type="ChEBI" id="CHEBI:33019"/>
        <dbReference type="ChEBI" id="CHEBI:37565"/>
        <dbReference type="ChEBI" id="CHEBI:58805"/>
        <dbReference type="EC" id="2.7.7.65"/>
    </reaction>
</comment>
<dbReference type="CDD" id="cd18774">
    <property type="entry name" value="PDC2_HK_sensor"/>
    <property type="match status" value="1"/>
</dbReference>
<dbReference type="GO" id="GO:0005886">
    <property type="term" value="C:plasma membrane"/>
    <property type="evidence" value="ECO:0007669"/>
    <property type="project" value="UniProtKB-SubCell"/>
</dbReference>
<keyword evidence="6" id="KW-0812">Transmembrane</keyword>
<dbReference type="CDD" id="cd18773">
    <property type="entry name" value="PDC1_HK_sensor"/>
    <property type="match status" value="1"/>
</dbReference>
<sequence length="530" mass="58112">MRHLPVFRFDLRRLILLLTVATALLTLANTFHASYQVQRSLLIGQTLEANRVYASKLAESTEVLLAVTHQQLAWSATQLAAELDQPQRAAAEAERLKQQSEIFNSVYVVNAERKVLAIAPAALNSTDSILSTAGAIEAVDKRQPLVSQPYISVTGHLEVMIAHPIFAADGRYLGYVGGSIHLREQNILNHLLGEHFYRDGSYIYVVDRAGRLLYHPDSERLGNLIDDNPAVDALIDGQSGSRRLTNSLGIDMLAGYAPIASIGWGVVAQSPTLGTLKQLDGLMLGILQHALPLSLLSLLAIWWLSRLISQPLWQMASKVRAMDSQATAAQIGTVRTWYFEAAELKRALLAGLARLDRKIDRLSLASMTDPLTGLYNRRGLQLTLEQWQACGQPFAVIALDIDHFKQVNDTHGHAKGDLVLQQLAGLMRENSRELDVLCRIGGEEFVMLLPGTALDAAARVAERLRLCMTDCAELDCGSITLSLGVAHWPDSSTDIDQVLAMADQALYDAKRRGRNLVVHAEPGAQQTATD</sequence>
<dbReference type="Proteomes" id="UP000243359">
    <property type="component" value="Chromosome I"/>
</dbReference>
<dbReference type="SMART" id="SM00267">
    <property type="entry name" value="GGDEF"/>
    <property type="match status" value="1"/>
</dbReference>
<proteinExistence type="predicted"/>
<gene>
    <name evidence="11" type="ORF">SAMN05216221_1564</name>
</gene>
<dbReference type="EC" id="2.7.7.65" evidence="4"/>
<reference evidence="12" key="1">
    <citation type="submission" date="2016-10" db="EMBL/GenBank/DDBJ databases">
        <authorList>
            <person name="Varghese N."/>
            <person name="Submissions S."/>
        </authorList>
    </citation>
    <scope>NUCLEOTIDE SEQUENCE [LARGE SCALE GENOMIC DNA]</scope>
    <source>
        <strain evidence="12">KCTC 32247</strain>
    </source>
</reference>
<dbReference type="SUPFAM" id="SSF103190">
    <property type="entry name" value="Sensory domain-like"/>
    <property type="match status" value="2"/>
</dbReference>
<dbReference type="GO" id="GO:0052621">
    <property type="term" value="F:diguanylate cyclase activity"/>
    <property type="evidence" value="ECO:0007669"/>
    <property type="project" value="UniProtKB-EC"/>
</dbReference>
<dbReference type="STRING" id="1392877.SAMN05216221_1564"/>
<dbReference type="PANTHER" id="PTHR45138">
    <property type="entry name" value="REGULATORY COMPONENTS OF SENSORY TRANSDUCTION SYSTEM"/>
    <property type="match status" value="1"/>
</dbReference>
<dbReference type="InterPro" id="IPR043128">
    <property type="entry name" value="Rev_trsase/Diguanyl_cyclase"/>
</dbReference>
<evidence type="ECO:0000256" key="5">
    <source>
        <dbReference type="ARBA" id="ARBA00022475"/>
    </source>
</evidence>
<name>A0A1H1R8S0_9PSED</name>
<dbReference type="CDD" id="cd01949">
    <property type="entry name" value="GGDEF"/>
    <property type="match status" value="1"/>
</dbReference>
<dbReference type="PANTHER" id="PTHR45138:SF9">
    <property type="entry name" value="DIGUANYLATE CYCLASE DGCM-RELATED"/>
    <property type="match status" value="1"/>
</dbReference>
<dbReference type="InterPro" id="IPR050469">
    <property type="entry name" value="Diguanylate_Cyclase"/>
</dbReference>
<feature type="domain" description="GGDEF" evidence="10">
    <location>
        <begin position="392"/>
        <end position="522"/>
    </location>
</feature>
<dbReference type="InterPro" id="IPR029151">
    <property type="entry name" value="Sensor-like_sf"/>
</dbReference>
<evidence type="ECO:0000259" key="10">
    <source>
        <dbReference type="PROSITE" id="PS50887"/>
    </source>
</evidence>
<keyword evidence="7" id="KW-1133">Transmembrane helix</keyword>
<dbReference type="AlphaFoldDB" id="A0A1H1R8S0"/>